<comment type="similarity">
    <text evidence="1">Belongs to the universal ribosomal protein uS2 family.</text>
</comment>
<dbReference type="InterPro" id="IPR005706">
    <property type="entry name" value="Ribosomal_uS2_bac/mit/plastid"/>
</dbReference>
<dbReference type="Gene3D" id="3.40.50.10490">
    <property type="entry name" value="Glucose-6-phosphate isomerase like protein, domain 1"/>
    <property type="match status" value="1"/>
</dbReference>
<sequence>VQLDSIQIIPGKMSFRRCRPMSTAAAIAKGHIPVPWYTPSVTKSKTSSESPYISLSDYLNPSYPEQDNSISGILARLAPVEDRIGFEQLYAAHCHHGHPRRFWNPRMSRYIIGHRSDTHIIDLEETVAALNRALKLAQGIIVCDGTILFVSTRRMMVPLAIQNAVTCGQPYLVDKWVPGLISNFNSVFQATQTHIETMNENPSKFVKSKGRLARRAAGVGSLSKPPDAIFFMNLKENQGAIREAQNANIPIIGICDTDCDPQDIAYPIPCNDDNITSVGLIAQTMSDVIREAMEIKGHKIDLSFLNAEQLAASTV</sequence>
<protein>
    <recommendedName>
        <fullName evidence="3">Ribosomal protein S2</fullName>
    </recommendedName>
</protein>
<dbReference type="InterPro" id="IPR001865">
    <property type="entry name" value="Ribosomal_uS2"/>
</dbReference>
<evidence type="ECO:0000256" key="1">
    <source>
        <dbReference type="ARBA" id="ARBA00006242"/>
    </source>
</evidence>
<proteinExistence type="inferred from homology"/>
<dbReference type="Gene3D" id="1.10.287.610">
    <property type="entry name" value="Helix hairpin bin"/>
    <property type="match status" value="1"/>
</dbReference>
<dbReference type="EMBL" id="HACM01009024">
    <property type="protein sequence ID" value="CRZ09466.1"/>
    <property type="molecule type" value="Transcribed_RNA"/>
</dbReference>
<accession>A0A0H5R6L6</accession>
<dbReference type="PANTHER" id="PTHR12534">
    <property type="entry name" value="30S RIBOSOMAL PROTEIN S2 PROKARYOTIC AND ORGANELLAR"/>
    <property type="match status" value="1"/>
</dbReference>
<reference evidence="2" key="1">
    <citation type="submission" date="2015-04" db="EMBL/GenBank/DDBJ databases">
        <title>The genome sequence of the plant pathogenic Rhizarian Plasmodiophora brassicae reveals insights in its biotrophic life cycle and the origin of chitin synthesis.</title>
        <authorList>
            <person name="Schwelm A."/>
            <person name="Fogelqvist J."/>
            <person name="Knaust A."/>
            <person name="Julke S."/>
            <person name="Lilja T."/>
            <person name="Dhandapani V."/>
            <person name="Bonilla-Rosso G."/>
            <person name="Karlsson M."/>
            <person name="Shevchenko A."/>
            <person name="Choi S.R."/>
            <person name="Kim H.G."/>
            <person name="Park J.Y."/>
            <person name="Lim Y.P."/>
            <person name="Ludwig-Muller J."/>
            <person name="Dixelius C."/>
        </authorList>
    </citation>
    <scope>NUCLEOTIDE SEQUENCE</scope>
    <source>
        <tissue evidence="2">Potato root galls</tissue>
    </source>
</reference>
<dbReference type="PRINTS" id="PR00395">
    <property type="entry name" value="RIBOSOMALS2"/>
</dbReference>
<dbReference type="GO" id="GO:0003735">
    <property type="term" value="F:structural constituent of ribosome"/>
    <property type="evidence" value="ECO:0007669"/>
    <property type="project" value="InterPro"/>
</dbReference>
<dbReference type="Pfam" id="PF00318">
    <property type="entry name" value="Ribosomal_S2"/>
    <property type="match status" value="1"/>
</dbReference>
<dbReference type="GO" id="GO:0005763">
    <property type="term" value="C:mitochondrial small ribosomal subunit"/>
    <property type="evidence" value="ECO:0007669"/>
    <property type="project" value="TreeGrafter"/>
</dbReference>
<dbReference type="InterPro" id="IPR023591">
    <property type="entry name" value="Ribosomal_uS2_flav_dom_sf"/>
</dbReference>
<dbReference type="GO" id="GO:0006412">
    <property type="term" value="P:translation"/>
    <property type="evidence" value="ECO:0007669"/>
    <property type="project" value="InterPro"/>
</dbReference>
<evidence type="ECO:0000313" key="2">
    <source>
        <dbReference type="EMBL" id="CRZ09466.1"/>
    </source>
</evidence>
<dbReference type="AlphaFoldDB" id="A0A0H5R6L6"/>
<dbReference type="PANTHER" id="PTHR12534:SF0">
    <property type="entry name" value="SMALL RIBOSOMAL SUBUNIT PROTEIN US2M"/>
    <property type="match status" value="1"/>
</dbReference>
<dbReference type="HAMAP" id="MF_00291_B">
    <property type="entry name" value="Ribosomal_uS2_B"/>
    <property type="match status" value="1"/>
</dbReference>
<name>A0A0H5R6L6_9EUKA</name>
<dbReference type="NCBIfam" id="TIGR01011">
    <property type="entry name" value="rpsB_bact"/>
    <property type="match status" value="1"/>
</dbReference>
<feature type="non-terminal residue" evidence="2">
    <location>
        <position position="1"/>
    </location>
</feature>
<evidence type="ECO:0008006" key="3">
    <source>
        <dbReference type="Google" id="ProtNLM"/>
    </source>
</evidence>
<organism evidence="2">
    <name type="scientific">Spongospora subterranea</name>
    <dbReference type="NCBI Taxonomy" id="70186"/>
    <lineage>
        <taxon>Eukaryota</taxon>
        <taxon>Sar</taxon>
        <taxon>Rhizaria</taxon>
        <taxon>Endomyxa</taxon>
        <taxon>Phytomyxea</taxon>
        <taxon>Plasmodiophorida</taxon>
        <taxon>Plasmodiophoridae</taxon>
        <taxon>Spongospora</taxon>
    </lineage>
</organism>
<dbReference type="SUPFAM" id="SSF52313">
    <property type="entry name" value="Ribosomal protein S2"/>
    <property type="match status" value="1"/>
</dbReference>
<dbReference type="CDD" id="cd01425">
    <property type="entry name" value="RPS2"/>
    <property type="match status" value="1"/>
</dbReference>